<feature type="transmembrane region" description="Helical" evidence="2">
    <location>
        <begin position="145"/>
        <end position="167"/>
    </location>
</feature>
<evidence type="ECO:0000313" key="3">
    <source>
        <dbReference type="EMBL" id="KAF4621652.1"/>
    </source>
</evidence>
<feature type="compositionally biased region" description="Polar residues" evidence="1">
    <location>
        <begin position="193"/>
        <end position="207"/>
    </location>
</feature>
<evidence type="ECO:0000256" key="2">
    <source>
        <dbReference type="SAM" id="Phobius"/>
    </source>
</evidence>
<name>A0A8H4R4K6_9AGAR</name>
<gene>
    <name evidence="3" type="ORF">D9613_012797</name>
</gene>
<keyword evidence="2" id="KW-1133">Transmembrane helix</keyword>
<comment type="caution">
    <text evidence="3">The sequence shown here is derived from an EMBL/GenBank/DDBJ whole genome shotgun (WGS) entry which is preliminary data.</text>
</comment>
<evidence type="ECO:0000313" key="4">
    <source>
        <dbReference type="Proteomes" id="UP000521872"/>
    </source>
</evidence>
<keyword evidence="2" id="KW-0472">Membrane</keyword>
<dbReference type="Proteomes" id="UP000521872">
    <property type="component" value="Unassembled WGS sequence"/>
</dbReference>
<evidence type="ECO:0000256" key="1">
    <source>
        <dbReference type="SAM" id="MobiDB-lite"/>
    </source>
</evidence>
<feature type="region of interest" description="Disordered" evidence="1">
    <location>
        <begin position="193"/>
        <end position="215"/>
    </location>
</feature>
<protein>
    <submittedName>
        <fullName evidence="3">Uncharacterized protein</fullName>
    </submittedName>
</protein>
<sequence length="215" mass="22156">MTIGLSAEIIDAEGRSLAARCLAAPPENAVNIPARLGTGNTSCLHSISILRLIPWKMFTIRGTRLMLPPHTASCVRLSSTSSALPPPRRKCTTGSVFLPPASSSSSPSSASITPSTNANILERPAVSGTNTSFTASLSQMTKTSAVLAGTAFFIATSLVGLSAYGVVWGTKMGLGVDDAHQFGLRMRSALSLDTPSHTSSIGPSDTVSAKGIRAA</sequence>
<organism evidence="3 4">
    <name type="scientific">Agrocybe pediades</name>
    <dbReference type="NCBI Taxonomy" id="84607"/>
    <lineage>
        <taxon>Eukaryota</taxon>
        <taxon>Fungi</taxon>
        <taxon>Dikarya</taxon>
        <taxon>Basidiomycota</taxon>
        <taxon>Agaricomycotina</taxon>
        <taxon>Agaricomycetes</taxon>
        <taxon>Agaricomycetidae</taxon>
        <taxon>Agaricales</taxon>
        <taxon>Agaricineae</taxon>
        <taxon>Strophariaceae</taxon>
        <taxon>Agrocybe</taxon>
    </lineage>
</organism>
<dbReference type="EMBL" id="JAACJL010000005">
    <property type="protein sequence ID" value="KAF4621652.1"/>
    <property type="molecule type" value="Genomic_DNA"/>
</dbReference>
<keyword evidence="4" id="KW-1185">Reference proteome</keyword>
<keyword evidence="2" id="KW-0812">Transmembrane</keyword>
<proteinExistence type="predicted"/>
<dbReference type="AlphaFoldDB" id="A0A8H4R4K6"/>
<reference evidence="3 4" key="1">
    <citation type="submission" date="2019-12" db="EMBL/GenBank/DDBJ databases">
        <authorList>
            <person name="Floudas D."/>
            <person name="Bentzer J."/>
            <person name="Ahren D."/>
            <person name="Johansson T."/>
            <person name="Persson P."/>
            <person name="Tunlid A."/>
        </authorList>
    </citation>
    <scope>NUCLEOTIDE SEQUENCE [LARGE SCALE GENOMIC DNA]</scope>
    <source>
        <strain evidence="3 4">CBS 102.39</strain>
    </source>
</reference>
<accession>A0A8H4R4K6</accession>